<dbReference type="Gene3D" id="3.30.565.10">
    <property type="entry name" value="Histidine kinase-like ATPase, C-terminal domain"/>
    <property type="match status" value="1"/>
</dbReference>
<dbReference type="AlphaFoldDB" id="A0A412PFA4"/>
<dbReference type="GO" id="GO:0004721">
    <property type="term" value="F:phosphoprotein phosphatase activity"/>
    <property type="evidence" value="ECO:0007669"/>
    <property type="project" value="TreeGrafter"/>
</dbReference>
<keyword evidence="6 12" id="KW-0812">Transmembrane</keyword>
<evidence type="ECO:0000256" key="7">
    <source>
        <dbReference type="ARBA" id="ARBA00022777"/>
    </source>
</evidence>
<gene>
    <name evidence="14" type="ORF">DWX20_05730</name>
</gene>
<dbReference type="EC" id="2.7.13.3" evidence="3"/>
<protein>
    <recommendedName>
        <fullName evidence="3">histidine kinase</fullName>
        <ecNumber evidence="3">2.7.13.3</ecNumber>
    </recommendedName>
</protein>
<dbReference type="SUPFAM" id="SSF55874">
    <property type="entry name" value="ATPase domain of HSP90 chaperone/DNA topoisomerase II/histidine kinase"/>
    <property type="match status" value="1"/>
</dbReference>
<proteinExistence type="predicted"/>
<comment type="caution">
    <text evidence="14">The sequence shown here is derived from an EMBL/GenBank/DDBJ whole genome shotgun (WGS) entry which is preliminary data.</text>
</comment>
<dbReference type="InterPro" id="IPR005467">
    <property type="entry name" value="His_kinase_dom"/>
</dbReference>
<evidence type="ECO:0000256" key="9">
    <source>
        <dbReference type="ARBA" id="ARBA00023012"/>
    </source>
</evidence>
<evidence type="ECO:0000256" key="3">
    <source>
        <dbReference type="ARBA" id="ARBA00012438"/>
    </source>
</evidence>
<name>A0A412PFA4_9FIRM</name>
<sequence length="303" mass="35399">MKLFWDYIKSQGVILFGYLLVCIVFISIFVFAKIEIEYVFLGVEILGFVLFIYLIVYWFNYQKISDVKDDNERLLDENGKLKSEILDQRDDLNAYFLMWLHQIKTPMTVSKLLLEKPDETTNTKLKMQLIYIEQYINMAMNYLKVIDHSTDMDITHVNLDDIIKNLLKKYSLLFIHNRISLEYQSNVTFVVSDSRWLTILIEQILSNALKYTENGKISIQYLEDKHALEIKDTGIGIRSEDIPKIFDCGYSGFNGRMNEKSSGLGLYLAKKISEKLNIQIEVESKLSKGSIFRLVFPNNLTKM</sequence>
<dbReference type="PROSITE" id="PS50109">
    <property type="entry name" value="HIS_KIN"/>
    <property type="match status" value="1"/>
</dbReference>
<reference evidence="14 15" key="1">
    <citation type="submission" date="2018-08" db="EMBL/GenBank/DDBJ databases">
        <title>A genome reference for cultivated species of the human gut microbiota.</title>
        <authorList>
            <person name="Zou Y."/>
            <person name="Xue W."/>
            <person name="Luo G."/>
        </authorList>
    </citation>
    <scope>NUCLEOTIDE SEQUENCE [LARGE SCALE GENOMIC DNA]</scope>
    <source>
        <strain evidence="14 15">AF18-46</strain>
    </source>
</reference>
<evidence type="ECO:0000256" key="11">
    <source>
        <dbReference type="SAM" id="Coils"/>
    </source>
</evidence>
<dbReference type="PANTHER" id="PTHR45453:SF2">
    <property type="entry name" value="HISTIDINE KINASE"/>
    <property type="match status" value="1"/>
</dbReference>
<keyword evidence="7 14" id="KW-0418">Kinase</keyword>
<evidence type="ECO:0000256" key="6">
    <source>
        <dbReference type="ARBA" id="ARBA00022692"/>
    </source>
</evidence>
<evidence type="ECO:0000256" key="10">
    <source>
        <dbReference type="ARBA" id="ARBA00023136"/>
    </source>
</evidence>
<dbReference type="PRINTS" id="PR00344">
    <property type="entry name" value="BCTRLSENSOR"/>
</dbReference>
<dbReference type="Pfam" id="PF02518">
    <property type="entry name" value="HATPase_c"/>
    <property type="match status" value="1"/>
</dbReference>
<evidence type="ECO:0000256" key="8">
    <source>
        <dbReference type="ARBA" id="ARBA00022989"/>
    </source>
</evidence>
<dbReference type="RefSeq" id="WP_118764806.1">
    <property type="nucleotide sequence ID" value="NZ_CABJCF010000002.1"/>
</dbReference>
<feature type="transmembrane region" description="Helical" evidence="12">
    <location>
        <begin position="12"/>
        <end position="32"/>
    </location>
</feature>
<evidence type="ECO:0000256" key="5">
    <source>
        <dbReference type="ARBA" id="ARBA00022679"/>
    </source>
</evidence>
<feature type="coiled-coil region" evidence="11">
    <location>
        <begin position="64"/>
        <end position="91"/>
    </location>
</feature>
<evidence type="ECO:0000256" key="12">
    <source>
        <dbReference type="SAM" id="Phobius"/>
    </source>
</evidence>
<dbReference type="GO" id="GO:0016036">
    <property type="term" value="P:cellular response to phosphate starvation"/>
    <property type="evidence" value="ECO:0007669"/>
    <property type="project" value="TreeGrafter"/>
</dbReference>
<keyword evidence="5" id="KW-0808">Transferase</keyword>
<dbReference type="EMBL" id="QRWX01000002">
    <property type="protein sequence ID" value="RGT56303.1"/>
    <property type="molecule type" value="Genomic_DNA"/>
</dbReference>
<dbReference type="InterPro" id="IPR003594">
    <property type="entry name" value="HATPase_dom"/>
</dbReference>
<dbReference type="InterPro" id="IPR050351">
    <property type="entry name" value="BphY/WalK/GraS-like"/>
</dbReference>
<keyword evidence="4" id="KW-1003">Cell membrane</keyword>
<evidence type="ECO:0000313" key="14">
    <source>
        <dbReference type="EMBL" id="RGT56303.1"/>
    </source>
</evidence>
<comment type="subcellular location">
    <subcellularLocation>
        <location evidence="2">Cell membrane</location>
        <topology evidence="2">Multi-pass membrane protein</topology>
    </subcellularLocation>
</comment>
<keyword evidence="9" id="KW-0902">Two-component regulatory system</keyword>
<evidence type="ECO:0000256" key="4">
    <source>
        <dbReference type="ARBA" id="ARBA00022475"/>
    </source>
</evidence>
<evidence type="ECO:0000313" key="15">
    <source>
        <dbReference type="Proteomes" id="UP000284731"/>
    </source>
</evidence>
<dbReference type="GO" id="GO:0005886">
    <property type="term" value="C:plasma membrane"/>
    <property type="evidence" value="ECO:0007669"/>
    <property type="project" value="UniProtKB-SubCell"/>
</dbReference>
<dbReference type="GO" id="GO:0000155">
    <property type="term" value="F:phosphorelay sensor kinase activity"/>
    <property type="evidence" value="ECO:0007669"/>
    <property type="project" value="TreeGrafter"/>
</dbReference>
<dbReference type="InterPro" id="IPR036890">
    <property type="entry name" value="HATPase_C_sf"/>
</dbReference>
<evidence type="ECO:0000256" key="2">
    <source>
        <dbReference type="ARBA" id="ARBA00004651"/>
    </source>
</evidence>
<dbReference type="InterPro" id="IPR004358">
    <property type="entry name" value="Sig_transdc_His_kin-like_C"/>
</dbReference>
<dbReference type="SMART" id="SM00387">
    <property type="entry name" value="HATPase_c"/>
    <property type="match status" value="1"/>
</dbReference>
<feature type="transmembrane region" description="Helical" evidence="12">
    <location>
        <begin position="38"/>
        <end position="59"/>
    </location>
</feature>
<dbReference type="PANTHER" id="PTHR45453">
    <property type="entry name" value="PHOSPHATE REGULON SENSOR PROTEIN PHOR"/>
    <property type="match status" value="1"/>
</dbReference>
<accession>A0A412PFA4</accession>
<dbReference type="Proteomes" id="UP000284731">
    <property type="component" value="Unassembled WGS sequence"/>
</dbReference>
<keyword evidence="8 12" id="KW-1133">Transmembrane helix</keyword>
<feature type="domain" description="Histidine kinase" evidence="13">
    <location>
        <begin position="98"/>
        <end position="300"/>
    </location>
</feature>
<evidence type="ECO:0000256" key="1">
    <source>
        <dbReference type="ARBA" id="ARBA00000085"/>
    </source>
</evidence>
<evidence type="ECO:0000259" key="13">
    <source>
        <dbReference type="PROSITE" id="PS50109"/>
    </source>
</evidence>
<comment type="catalytic activity">
    <reaction evidence="1">
        <text>ATP + protein L-histidine = ADP + protein N-phospho-L-histidine.</text>
        <dbReference type="EC" id="2.7.13.3"/>
    </reaction>
</comment>
<keyword evidence="11" id="KW-0175">Coiled coil</keyword>
<keyword evidence="10 12" id="KW-0472">Membrane</keyword>
<organism evidence="14 15">
    <name type="scientific">Solobacterium moorei</name>
    <dbReference type="NCBI Taxonomy" id="102148"/>
    <lineage>
        <taxon>Bacteria</taxon>
        <taxon>Bacillati</taxon>
        <taxon>Bacillota</taxon>
        <taxon>Erysipelotrichia</taxon>
        <taxon>Erysipelotrichales</taxon>
        <taxon>Erysipelotrichaceae</taxon>
        <taxon>Solobacterium</taxon>
    </lineage>
</organism>